<keyword evidence="12 14" id="KW-0472">Membrane</keyword>
<feature type="transmembrane region" description="Helical" evidence="14">
    <location>
        <begin position="423"/>
        <end position="449"/>
    </location>
</feature>
<comment type="caution">
    <text evidence="16">The sequence shown here is derived from an EMBL/GenBank/DDBJ whole genome shotgun (WGS) entry which is preliminary data.</text>
</comment>
<keyword evidence="10 14" id="KW-1133">Transmembrane helix</keyword>
<comment type="subcellular location">
    <subcellularLocation>
        <location evidence="1">Membrane</location>
        <topology evidence="1">Multi-pass membrane protein</topology>
    </subcellularLocation>
</comment>
<accession>A0AAV7DS36</accession>
<dbReference type="GO" id="GO:0016175">
    <property type="term" value="F:superoxide-generating NAD(P)H oxidase activity"/>
    <property type="evidence" value="ECO:0007669"/>
    <property type="project" value="UniProtKB-ARBA"/>
</dbReference>
<evidence type="ECO:0000256" key="11">
    <source>
        <dbReference type="ARBA" id="ARBA00023002"/>
    </source>
</evidence>
<evidence type="ECO:0000256" key="4">
    <source>
        <dbReference type="ARBA" id="ARBA00022630"/>
    </source>
</evidence>
<keyword evidence="4" id="KW-0285">Flavoprotein</keyword>
<dbReference type="FunFam" id="2.40.30.10:FF:000059">
    <property type="entry name" value="dual oxidase isoform X1"/>
    <property type="match status" value="1"/>
</dbReference>
<dbReference type="PRINTS" id="PR00466">
    <property type="entry name" value="GP91PHOX"/>
</dbReference>
<dbReference type="SUPFAM" id="SSF63380">
    <property type="entry name" value="Riboflavin synthase domain-like"/>
    <property type="match status" value="1"/>
</dbReference>
<keyword evidence="8" id="KW-0106">Calcium</keyword>
<dbReference type="PANTHER" id="PTHR11972:SF127">
    <property type="entry name" value="RESPIRATORY BURST OXIDASE HOMOLOG PROTEIN A-LIKE"/>
    <property type="match status" value="1"/>
</dbReference>
<dbReference type="InterPro" id="IPR011992">
    <property type="entry name" value="EF-hand-dom_pair"/>
</dbReference>
<feature type="region of interest" description="Disordered" evidence="13">
    <location>
        <begin position="1"/>
        <end position="48"/>
    </location>
</feature>
<evidence type="ECO:0000256" key="1">
    <source>
        <dbReference type="ARBA" id="ARBA00004141"/>
    </source>
</evidence>
<feature type="compositionally biased region" description="Polar residues" evidence="13">
    <location>
        <begin position="1"/>
        <end position="10"/>
    </location>
</feature>
<reference evidence="16 17" key="1">
    <citation type="submission" date="2021-07" db="EMBL/GenBank/DDBJ databases">
        <title>The Aristolochia fimbriata genome: insights into angiosperm evolution, floral development and chemical biosynthesis.</title>
        <authorList>
            <person name="Jiao Y."/>
        </authorList>
    </citation>
    <scope>NUCLEOTIDE SEQUENCE [LARGE SCALE GENOMIC DNA]</scope>
    <source>
        <strain evidence="16">IBCAS-2021</strain>
        <tissue evidence="16">Leaf</tissue>
    </source>
</reference>
<keyword evidence="3" id="KW-0575">Peroxidase</keyword>
<organism evidence="16 17">
    <name type="scientific">Aristolochia fimbriata</name>
    <name type="common">White veined hardy Dutchman's pipe vine</name>
    <dbReference type="NCBI Taxonomy" id="158543"/>
    <lineage>
        <taxon>Eukaryota</taxon>
        <taxon>Viridiplantae</taxon>
        <taxon>Streptophyta</taxon>
        <taxon>Embryophyta</taxon>
        <taxon>Tracheophyta</taxon>
        <taxon>Spermatophyta</taxon>
        <taxon>Magnoliopsida</taxon>
        <taxon>Magnoliidae</taxon>
        <taxon>Piperales</taxon>
        <taxon>Aristolochiaceae</taxon>
        <taxon>Aristolochia</taxon>
    </lineage>
</organism>
<feature type="transmembrane region" description="Helical" evidence="14">
    <location>
        <begin position="288"/>
        <end position="307"/>
    </location>
</feature>
<evidence type="ECO:0000259" key="15">
    <source>
        <dbReference type="PROSITE" id="PS51384"/>
    </source>
</evidence>
<dbReference type="SUPFAM" id="SSF52343">
    <property type="entry name" value="Ferredoxin reductase-like, C-terminal NADP-linked domain"/>
    <property type="match status" value="1"/>
</dbReference>
<dbReference type="Pfam" id="PF08030">
    <property type="entry name" value="NAD_binding_6"/>
    <property type="match status" value="1"/>
</dbReference>
<evidence type="ECO:0000256" key="7">
    <source>
        <dbReference type="ARBA" id="ARBA00022827"/>
    </source>
</evidence>
<dbReference type="InterPro" id="IPR017938">
    <property type="entry name" value="Riboflavin_synthase-like_b-brl"/>
</dbReference>
<evidence type="ECO:0000256" key="2">
    <source>
        <dbReference type="ARBA" id="ARBA00007975"/>
    </source>
</evidence>
<feature type="transmembrane region" description="Helical" evidence="14">
    <location>
        <begin position="469"/>
        <end position="493"/>
    </location>
</feature>
<comment type="similarity">
    <text evidence="2">Belongs to the RBOH (TC 5.B.1.3) family.</text>
</comment>
<dbReference type="InterPro" id="IPR000778">
    <property type="entry name" value="Cyt_b245_heavy_chain"/>
</dbReference>
<protein>
    <recommendedName>
        <fullName evidence="15">FAD-binding FR-type domain-containing protein</fullName>
    </recommendedName>
</protein>
<feature type="compositionally biased region" description="Low complexity" evidence="13">
    <location>
        <begin position="16"/>
        <end position="40"/>
    </location>
</feature>
<dbReference type="GO" id="GO:0005886">
    <property type="term" value="C:plasma membrane"/>
    <property type="evidence" value="ECO:0007669"/>
    <property type="project" value="TreeGrafter"/>
</dbReference>
<keyword evidence="11" id="KW-0560">Oxidoreductase</keyword>
<evidence type="ECO:0000256" key="12">
    <source>
        <dbReference type="ARBA" id="ARBA00023136"/>
    </source>
</evidence>
<keyword evidence="5 14" id="KW-0812">Transmembrane</keyword>
<dbReference type="SFLD" id="SFLDG01169">
    <property type="entry name" value="NADPH_oxidase_subgroup_(NOX)"/>
    <property type="match status" value="1"/>
</dbReference>
<dbReference type="PANTHER" id="PTHR11972">
    <property type="entry name" value="NADPH OXIDASE"/>
    <property type="match status" value="1"/>
</dbReference>
<dbReference type="Pfam" id="PF08022">
    <property type="entry name" value="FAD_binding_8"/>
    <property type="match status" value="1"/>
</dbReference>
<dbReference type="GO" id="GO:0046872">
    <property type="term" value="F:metal ion binding"/>
    <property type="evidence" value="ECO:0007669"/>
    <property type="project" value="UniProtKB-KW"/>
</dbReference>
<dbReference type="Pfam" id="PF08414">
    <property type="entry name" value="NADPH_Ox"/>
    <property type="match status" value="1"/>
</dbReference>
<dbReference type="Gene3D" id="1.10.238.10">
    <property type="entry name" value="EF-hand"/>
    <property type="match status" value="1"/>
</dbReference>
<dbReference type="Pfam" id="PF01794">
    <property type="entry name" value="Ferric_reduct"/>
    <property type="match status" value="1"/>
</dbReference>
<keyword evidence="17" id="KW-1185">Reference proteome</keyword>
<evidence type="ECO:0000256" key="10">
    <source>
        <dbReference type="ARBA" id="ARBA00022989"/>
    </source>
</evidence>
<dbReference type="Gene3D" id="3.40.50.80">
    <property type="entry name" value="Nucleotide-binding domain of ferredoxin-NADP reductase (FNR) module"/>
    <property type="match status" value="1"/>
</dbReference>
<name>A0AAV7DS36_ARIFI</name>
<dbReference type="InterPro" id="IPR013121">
    <property type="entry name" value="Fe_red_NAD-bd_6"/>
</dbReference>
<proteinExistence type="inferred from homology"/>
<keyword evidence="6" id="KW-0479">Metal-binding</keyword>
<evidence type="ECO:0000256" key="6">
    <source>
        <dbReference type="ARBA" id="ARBA00022723"/>
    </source>
</evidence>
<dbReference type="PROSITE" id="PS51384">
    <property type="entry name" value="FAD_FR"/>
    <property type="match status" value="1"/>
</dbReference>
<evidence type="ECO:0000256" key="8">
    <source>
        <dbReference type="ARBA" id="ARBA00022837"/>
    </source>
</evidence>
<dbReference type="InterPro" id="IPR017927">
    <property type="entry name" value="FAD-bd_FR_type"/>
</dbReference>
<evidence type="ECO:0000256" key="9">
    <source>
        <dbReference type="ARBA" id="ARBA00022857"/>
    </source>
</evidence>
<gene>
    <name evidence="16" type="ORF">H6P81_019259</name>
</gene>
<dbReference type="GO" id="GO:0004601">
    <property type="term" value="F:peroxidase activity"/>
    <property type="evidence" value="ECO:0007669"/>
    <property type="project" value="UniProtKB-KW"/>
</dbReference>
<dbReference type="GO" id="GO:0016174">
    <property type="term" value="F:NAD(P)H oxidase H2O2-forming activity"/>
    <property type="evidence" value="ECO:0007669"/>
    <property type="project" value="TreeGrafter"/>
</dbReference>
<dbReference type="InterPro" id="IPR013112">
    <property type="entry name" value="FAD-bd_8"/>
</dbReference>
<dbReference type="GO" id="GO:0009653">
    <property type="term" value="P:anatomical structure morphogenesis"/>
    <property type="evidence" value="ECO:0007669"/>
    <property type="project" value="UniProtKB-ARBA"/>
</dbReference>
<evidence type="ECO:0000313" key="16">
    <source>
        <dbReference type="EMBL" id="KAG9439094.1"/>
    </source>
</evidence>
<dbReference type="AlphaFoldDB" id="A0AAV7DS36"/>
<dbReference type="CDD" id="cd06186">
    <property type="entry name" value="NOX_Duox_like_FAD_NADP"/>
    <property type="match status" value="1"/>
</dbReference>
<dbReference type="Gene3D" id="2.40.30.10">
    <property type="entry name" value="Translation factors"/>
    <property type="match status" value="1"/>
</dbReference>
<dbReference type="SUPFAM" id="SSF47473">
    <property type="entry name" value="EF-hand"/>
    <property type="match status" value="1"/>
</dbReference>
<keyword evidence="7" id="KW-0274">FAD</keyword>
<evidence type="ECO:0000256" key="13">
    <source>
        <dbReference type="SAM" id="MobiDB-lite"/>
    </source>
</evidence>
<dbReference type="EMBL" id="JAINDJ010000008">
    <property type="protein sequence ID" value="KAG9439094.1"/>
    <property type="molecule type" value="Genomic_DNA"/>
</dbReference>
<keyword evidence="9" id="KW-0521">NADP</keyword>
<dbReference type="InterPro" id="IPR050369">
    <property type="entry name" value="RBOH/FRE"/>
</dbReference>
<evidence type="ECO:0000256" key="5">
    <source>
        <dbReference type="ARBA" id="ARBA00022692"/>
    </source>
</evidence>
<evidence type="ECO:0000313" key="17">
    <source>
        <dbReference type="Proteomes" id="UP000825729"/>
    </source>
</evidence>
<dbReference type="InterPro" id="IPR013623">
    <property type="entry name" value="NADPH_Ox"/>
</dbReference>
<evidence type="ECO:0000256" key="3">
    <source>
        <dbReference type="ARBA" id="ARBA00022559"/>
    </source>
</evidence>
<dbReference type="InterPro" id="IPR039261">
    <property type="entry name" value="FNR_nucleotide-bd"/>
</dbReference>
<dbReference type="SFLD" id="SFLDG01168">
    <property type="entry name" value="Ferric_reductase_subgroup_(FRE"/>
    <property type="match status" value="1"/>
</dbReference>
<evidence type="ECO:0000256" key="14">
    <source>
        <dbReference type="SAM" id="Phobius"/>
    </source>
</evidence>
<dbReference type="GO" id="GO:0042742">
    <property type="term" value="P:defense response to bacterium"/>
    <property type="evidence" value="ECO:0007669"/>
    <property type="project" value="UniProtKB-ARBA"/>
</dbReference>
<dbReference type="InterPro" id="IPR013130">
    <property type="entry name" value="Fe3_Rdtase_TM_dom"/>
</dbReference>
<feature type="domain" description="FAD-binding FR-type" evidence="15">
    <location>
        <begin position="524"/>
        <end position="630"/>
    </location>
</feature>
<sequence>MEVIISQYSPDSRLVPSTFGSTSNSSPTTSSVSSSAPSCSSDDDRRSAEYLLPFPSSSSEKYSRRREETRVGGVAGRSIENLRYIIETGRMGWKEVEERFDRLALSTGADGIAALDVTDFACCIGMPETPEFTLEELLGGLRSGRKEYSAADSHMISKSELRDIWCRITDQSFRSRIRIFFDLCGKDRDDGITETEIRTVISLTVFSGKSSVSQEEVETYAALVMEELDPHKNGDIKVSQLKNLLLLRNNSSSLSGDVCCQDQIPVTSGDDGRMSPAEVWFRAQWRRGWVVVLWVAACVLLFAWKFLQYRRRTAFEVMGYCLCTAKGAAETLKLNMALVLLPVSRNTLTWLRKHPRLTSLLPFNDNINFHKLIAGGIVVGVILHGGTHLACDFPRIAGAERSLFRRTIAADFEGRRQPSFAEILATTEAATGMSMAVLMAVAFSLATTAPRRNPSSLPWPFRRLAGFNAFWYSHHLFVLVYALLLVHSMFLFLTKNLVEKTTWMYVAVPVSLYTGERIVRAVRAGFYDVKVLQAITYPGKVLSLRLRKPEGFRYESGMYVFLQCPHISPFQWHPYSLTSAPDDDHLSVHIRSLGDWSYHIYAYFQQVLVSGGGNFPKVLIDGPYGAAAQDHVKYKTVVLIGLGIGATPFISVLKHMVHGLQKTDYYSDMVDGGESGVSEGGTPSTAYFFWVTREKSSFDWFRDVTKEVSEINQRKAAIVIEMHNYLTSANNEEEDGRLALIAAIQALHDHGKNSFNIVSKSPVYTHFGRPNWLKVFSNVATRHEGETIGVFYCGSPALAKELECLCHQTSAKTPTRFVFHKENY</sequence>
<dbReference type="Proteomes" id="UP000825729">
    <property type="component" value="Unassembled WGS sequence"/>
</dbReference>